<feature type="region of interest" description="Disordered" evidence="1">
    <location>
        <begin position="79"/>
        <end position="110"/>
    </location>
</feature>
<feature type="region of interest" description="Disordered" evidence="1">
    <location>
        <begin position="124"/>
        <end position="160"/>
    </location>
</feature>
<feature type="region of interest" description="Disordered" evidence="1">
    <location>
        <begin position="1"/>
        <end position="32"/>
    </location>
</feature>
<proteinExistence type="predicted"/>
<dbReference type="AlphaFoldDB" id="A0AAV2CC61"/>
<dbReference type="Proteomes" id="UP001497516">
    <property type="component" value="Chromosome 1"/>
</dbReference>
<accession>A0AAV2CC61</accession>
<organism evidence="2 3">
    <name type="scientific">Linum trigynum</name>
    <dbReference type="NCBI Taxonomy" id="586398"/>
    <lineage>
        <taxon>Eukaryota</taxon>
        <taxon>Viridiplantae</taxon>
        <taxon>Streptophyta</taxon>
        <taxon>Embryophyta</taxon>
        <taxon>Tracheophyta</taxon>
        <taxon>Spermatophyta</taxon>
        <taxon>Magnoliopsida</taxon>
        <taxon>eudicotyledons</taxon>
        <taxon>Gunneridae</taxon>
        <taxon>Pentapetalae</taxon>
        <taxon>rosids</taxon>
        <taxon>fabids</taxon>
        <taxon>Malpighiales</taxon>
        <taxon>Linaceae</taxon>
        <taxon>Linum</taxon>
    </lineage>
</organism>
<keyword evidence="3" id="KW-1185">Reference proteome</keyword>
<evidence type="ECO:0000313" key="3">
    <source>
        <dbReference type="Proteomes" id="UP001497516"/>
    </source>
</evidence>
<sequence length="160" mass="16905">MVPSPRDTDPIIAADFLGGGAPEETASLNSLSEDDAGVLEIKQRGPGVGGSRCDGIMKGRVRKVVDAFFESGLNITTKGISPAGVKTGGHSSGEGGTSSSTLDEYGSNLLDPVIGKRKRPLVEVEGGLEESPTPKKQFVEEKEMNELVEEASREWPHPDK</sequence>
<feature type="compositionally biased region" description="Basic and acidic residues" evidence="1">
    <location>
        <begin position="137"/>
        <end position="160"/>
    </location>
</feature>
<protein>
    <submittedName>
        <fullName evidence="2">Uncharacterized protein</fullName>
    </submittedName>
</protein>
<name>A0AAV2CC61_9ROSI</name>
<gene>
    <name evidence="2" type="ORF">LTRI10_LOCUS1369</name>
</gene>
<evidence type="ECO:0000313" key="2">
    <source>
        <dbReference type="EMBL" id="CAL1353468.1"/>
    </source>
</evidence>
<dbReference type="EMBL" id="OZ034813">
    <property type="protein sequence ID" value="CAL1353468.1"/>
    <property type="molecule type" value="Genomic_DNA"/>
</dbReference>
<feature type="compositionally biased region" description="Gly residues" evidence="1">
    <location>
        <begin position="86"/>
        <end position="96"/>
    </location>
</feature>
<reference evidence="2 3" key="1">
    <citation type="submission" date="2024-04" db="EMBL/GenBank/DDBJ databases">
        <authorList>
            <person name="Fracassetti M."/>
        </authorList>
    </citation>
    <scope>NUCLEOTIDE SEQUENCE [LARGE SCALE GENOMIC DNA]</scope>
</reference>
<evidence type="ECO:0000256" key="1">
    <source>
        <dbReference type="SAM" id="MobiDB-lite"/>
    </source>
</evidence>